<feature type="transmembrane region" description="Helical" evidence="1">
    <location>
        <begin position="126"/>
        <end position="148"/>
    </location>
</feature>
<keyword evidence="1" id="KW-1133">Transmembrane helix</keyword>
<evidence type="ECO:0000256" key="1">
    <source>
        <dbReference type="SAM" id="Phobius"/>
    </source>
</evidence>
<evidence type="ECO:0000313" key="2">
    <source>
        <dbReference type="EMBL" id="EFC35826.1"/>
    </source>
</evidence>
<name>D2W528_NAEGR</name>
<dbReference type="EMBL" id="GG739010">
    <property type="protein sequence ID" value="EFC35826.1"/>
    <property type="molecule type" value="Genomic_DNA"/>
</dbReference>
<protein>
    <submittedName>
        <fullName evidence="2">Predicted protein</fullName>
    </submittedName>
</protein>
<keyword evidence="1" id="KW-0812">Transmembrane</keyword>
<dbReference type="GeneID" id="8860606"/>
<dbReference type="InParanoid" id="D2W528"/>
<organism evidence="3">
    <name type="scientific">Naegleria gruberi</name>
    <name type="common">Amoeba</name>
    <dbReference type="NCBI Taxonomy" id="5762"/>
    <lineage>
        <taxon>Eukaryota</taxon>
        <taxon>Discoba</taxon>
        <taxon>Heterolobosea</taxon>
        <taxon>Tetramitia</taxon>
        <taxon>Eutetramitia</taxon>
        <taxon>Vahlkampfiidae</taxon>
        <taxon>Naegleria</taxon>
    </lineage>
</organism>
<keyword evidence="3" id="KW-1185">Reference proteome</keyword>
<gene>
    <name evidence="2" type="ORF">NAEGRDRAFT_76516</name>
</gene>
<accession>D2W528</accession>
<dbReference type="AlphaFoldDB" id="D2W528"/>
<dbReference type="VEuPathDB" id="AmoebaDB:NAEGRDRAFT_76516"/>
<dbReference type="RefSeq" id="XP_002668570.1">
    <property type="nucleotide sequence ID" value="XM_002668524.1"/>
</dbReference>
<evidence type="ECO:0000313" key="3">
    <source>
        <dbReference type="Proteomes" id="UP000006671"/>
    </source>
</evidence>
<reference evidence="2 3" key="1">
    <citation type="journal article" date="2010" name="Cell">
        <title>The genome of Naegleria gruberi illuminates early eukaryotic versatility.</title>
        <authorList>
            <person name="Fritz-Laylin L.K."/>
            <person name="Prochnik S.E."/>
            <person name="Ginger M.L."/>
            <person name="Dacks J.B."/>
            <person name="Carpenter M.L."/>
            <person name="Field M.C."/>
            <person name="Kuo A."/>
            <person name="Paredez A."/>
            <person name="Chapman J."/>
            <person name="Pham J."/>
            <person name="Shu S."/>
            <person name="Neupane R."/>
            <person name="Cipriano M."/>
            <person name="Mancuso J."/>
            <person name="Tu H."/>
            <person name="Salamov A."/>
            <person name="Lindquist E."/>
            <person name="Shapiro H."/>
            <person name="Lucas S."/>
            <person name="Grigoriev I.V."/>
            <person name="Cande W.Z."/>
            <person name="Fulton C."/>
            <person name="Rokhsar D.S."/>
            <person name="Dawson S.C."/>
        </authorList>
    </citation>
    <scope>NUCLEOTIDE SEQUENCE [LARGE SCALE GENOMIC DNA]</scope>
    <source>
        <strain evidence="2 3">NEG-M</strain>
    </source>
</reference>
<keyword evidence="1" id="KW-0472">Membrane</keyword>
<dbReference type="Proteomes" id="UP000006671">
    <property type="component" value="Unassembled WGS sequence"/>
</dbReference>
<proteinExistence type="predicted"/>
<sequence>MSIHRSGSKPLIVSEAYGRKLTPTTSKTNNEDSLSDSTPYFDASAIKDFNTKPNNNNGGGSNNNGSWTDTVARRWKKFSSWTIGNRRLKMYIYSVLKFATITYVQANDVLGKASNTNNQTEKDMQMAFKVLSYLYMAILILLFTFRYVRELIAISRKKPLSIWSTHYLHAGHSVSLYLAKAQHIPKNAHPGHDQNQNHYHDAFDHHAHLYTNQSETDDEEKSDEVYDDFIGKPKEATKPTTRRHTVMAMTPPRQNIDSEILLEEPRLAFNKF</sequence>
<dbReference type="KEGG" id="ngr:NAEGRDRAFT_76516"/>